<accession>A0A7V9A7E2</accession>
<keyword evidence="3" id="KW-1185">Reference proteome</keyword>
<protein>
    <recommendedName>
        <fullName evidence="4">Carboxypeptidase regulatory-like domain-containing protein</fullName>
    </recommendedName>
</protein>
<name>A0A7V9A7E2_9BACT</name>
<dbReference type="AlphaFoldDB" id="A0A7V9A7E2"/>
<dbReference type="Proteomes" id="UP000551616">
    <property type="component" value="Unassembled WGS sequence"/>
</dbReference>
<evidence type="ECO:0000313" key="2">
    <source>
        <dbReference type="EMBL" id="MBA2115262.1"/>
    </source>
</evidence>
<dbReference type="RefSeq" id="WP_207396702.1">
    <property type="nucleotide sequence ID" value="NZ_JABRWO010000006.1"/>
</dbReference>
<dbReference type="PROSITE" id="PS51257">
    <property type="entry name" value="PROKAR_LIPOPROTEIN"/>
    <property type="match status" value="1"/>
</dbReference>
<evidence type="ECO:0000313" key="3">
    <source>
        <dbReference type="Proteomes" id="UP000551616"/>
    </source>
</evidence>
<gene>
    <name evidence="2" type="ORF">HOV93_24350</name>
</gene>
<proteinExistence type="predicted"/>
<organism evidence="2 3">
    <name type="scientific">Bremerella alba</name>
    <dbReference type="NCBI Taxonomy" id="980252"/>
    <lineage>
        <taxon>Bacteria</taxon>
        <taxon>Pseudomonadati</taxon>
        <taxon>Planctomycetota</taxon>
        <taxon>Planctomycetia</taxon>
        <taxon>Pirellulales</taxon>
        <taxon>Pirellulaceae</taxon>
        <taxon>Bremerella</taxon>
    </lineage>
</organism>
<sequence>MISKRQPCFSPKLVYLGTLSLAVFTLGCSDVPTGDIVPTSPAAGVAKYQGKPLEYYQIQFIPEEGRPAAGITDENGNFTLGTNDVGDGAPSGSHRVAVTYVGPPPPPDYGVTNFDPIPPPKFKIPAKFNDPKRSGIVVEVPEAGKTDLLIELN</sequence>
<comment type="caution">
    <text evidence="2">The sequence shown here is derived from an EMBL/GenBank/DDBJ whole genome shotgun (WGS) entry which is preliminary data.</text>
</comment>
<evidence type="ECO:0000256" key="1">
    <source>
        <dbReference type="SAM" id="MobiDB-lite"/>
    </source>
</evidence>
<evidence type="ECO:0008006" key="4">
    <source>
        <dbReference type="Google" id="ProtNLM"/>
    </source>
</evidence>
<dbReference type="EMBL" id="JABRWO010000006">
    <property type="protein sequence ID" value="MBA2115262.1"/>
    <property type="molecule type" value="Genomic_DNA"/>
</dbReference>
<reference evidence="2 3" key="1">
    <citation type="submission" date="2020-05" db="EMBL/GenBank/DDBJ databases">
        <title>Bremerella alba sp. nov., a novel planctomycete isolated from the surface of the macroalga Fucus spiralis.</title>
        <authorList>
            <person name="Godinho O."/>
            <person name="Botelho R."/>
            <person name="Albuquerque L."/>
            <person name="Wiegand S."/>
            <person name="Da Costa M.S."/>
            <person name="Lobo-Da-Cunha A."/>
            <person name="Jogler C."/>
            <person name="Lage O.M."/>
        </authorList>
    </citation>
    <scope>NUCLEOTIDE SEQUENCE [LARGE SCALE GENOMIC DNA]</scope>
    <source>
        <strain evidence="2 3">FF15</strain>
    </source>
</reference>
<feature type="region of interest" description="Disordered" evidence="1">
    <location>
        <begin position="67"/>
        <end position="96"/>
    </location>
</feature>